<dbReference type="GeneID" id="108614770"/>
<dbReference type="InterPro" id="IPR020839">
    <property type="entry name" value="SCD"/>
</dbReference>
<organism evidence="3 4">
    <name type="scientific">Drosophila arizonae</name>
    <name type="common">Fruit fly</name>
    <dbReference type="NCBI Taxonomy" id="7263"/>
    <lineage>
        <taxon>Eukaryota</taxon>
        <taxon>Metazoa</taxon>
        <taxon>Ecdysozoa</taxon>
        <taxon>Arthropoda</taxon>
        <taxon>Hexapoda</taxon>
        <taxon>Insecta</taxon>
        <taxon>Pterygota</taxon>
        <taxon>Neoptera</taxon>
        <taxon>Endopterygota</taxon>
        <taxon>Diptera</taxon>
        <taxon>Brachycera</taxon>
        <taxon>Muscomorpha</taxon>
        <taxon>Ephydroidea</taxon>
        <taxon>Drosophilidae</taxon>
        <taxon>Drosophila</taxon>
    </lineage>
</organism>
<reference evidence="3" key="1">
    <citation type="journal article" date="1997" name="Nucleic Acids Res.">
        <title>tRNAscan-SE: a program for improved detection of transfer RNA genes in genomic sequence.</title>
        <authorList>
            <person name="Lowe T.M."/>
            <person name="Eddy S.R."/>
        </authorList>
    </citation>
    <scope>NUCLEOTIDE SEQUENCE [LARGE SCALE GENOMIC DNA]</scope>
</reference>
<evidence type="ECO:0000313" key="3">
    <source>
        <dbReference type="Proteomes" id="UP000694904"/>
    </source>
</evidence>
<dbReference type="Proteomes" id="UP000694904">
    <property type="component" value="Chromosome 4"/>
</dbReference>
<reference evidence="3" key="2">
    <citation type="journal article" date="2016" name="G3 (Bethesda)">
        <title>Genome Evolution in Three Species of Cactophilic Drosophila.</title>
        <authorList>
            <person name="Sanchez-Flores A."/>
            <person name="Penazola F."/>
            <person name="Carpinteyro-Ponce J."/>
            <person name="Nazario-Yepiz N."/>
            <person name="Abreu-Goodger C."/>
            <person name="Machado C.A."/>
            <person name="Markow T.A."/>
        </authorList>
    </citation>
    <scope>NUCLEOTIDE SEQUENCE [LARGE SCALE GENOMIC DNA]</scope>
</reference>
<reference evidence="4" key="3">
    <citation type="submission" date="2025-08" db="UniProtKB">
        <authorList>
            <consortium name="RefSeq"/>
        </authorList>
    </citation>
    <scope>IDENTIFICATION</scope>
    <source>
        <tissue evidence="4">Whole organism</tissue>
    </source>
</reference>
<name>A0ABM1PBC2_DROAR</name>
<evidence type="ECO:0000313" key="4">
    <source>
        <dbReference type="RefSeq" id="XP_017864508.1"/>
    </source>
</evidence>
<dbReference type="PROSITE" id="PS51425">
    <property type="entry name" value="SCD"/>
    <property type="match status" value="1"/>
</dbReference>
<protein>
    <submittedName>
        <fullName evidence="4">Cohesin subunit SA-2</fullName>
    </submittedName>
</protein>
<dbReference type="PANTHER" id="PTHR11199">
    <property type="entry name" value="STROMAL ANTIGEN"/>
    <property type="match status" value="1"/>
</dbReference>
<comment type="similarity">
    <text evidence="1">Belongs to the SCC3 family.</text>
</comment>
<dbReference type="RefSeq" id="XP_017864508.1">
    <property type="nucleotide sequence ID" value="XM_018009019.1"/>
</dbReference>
<dbReference type="SUPFAM" id="SSF48371">
    <property type="entry name" value="ARM repeat"/>
    <property type="match status" value="1"/>
</dbReference>
<evidence type="ECO:0000256" key="1">
    <source>
        <dbReference type="ARBA" id="ARBA00005486"/>
    </source>
</evidence>
<sequence length="975" mass="110391">MSSKDDTIEVVESTQVDEAESMDTSCISISDCSNKENEAPLEESSSDDFVSSSRISLLESVCNGKQSKQDICESWIRLYRHAPVAALVKFMQFVLEASGSQYQMPSGKELPVNYSEVLIAATARFGNKRLSYPLVIRTGKCYARNIGQFVQCLMGLCHNAGLLFDDMLSKNIIAFLLVCVDSKVRAFRHTSTLIALKMMTTLSDIVSVETKQLKDMWSKLFEGVFLERSIDVVDEIRYLCLSECGLWLEKYPQRCLIADYVKHLFLALQDNAAKVVECCLMSLLKLYKNPELRAACLELGFTYRITLLGLTMSAESELGQMAIELLGLFYKANPLMLDESMLQVIEQLVFAAHRGVAQAAADVVPYRYKETTSREEAILILARFFIRFEEHEHAAYLVDAYYGRNDIVLDWSKMVSMLLLPESLDRAECSAIIEILTRSIKQAVTGEIPPGRYAEELVREAQPNAKKKATAVLLSKLAKLLKQYRDSNPDLTNLLELPQFMSLQHKPFGELLEHIKDIMFEHQDNAVLQMGAMTLKHLYSLNVSHGNHRKELLNSAVTNYMIATTAWDLSIAGNSRVPMKDNAKRLLDTLRLLSTLYARFDLNEWQLTDNALVKLQNAVDDWGNGKQDSESCLSAESISFYLTTIYVSFSWDLMRLKEAARAGKDVSAECRNLRRRLDNFLSVCFQLIEQGSLIQMECDAFTYACDIFVLFSDSLRRSNSTPIRSLECKSNINDYELIESFVLRFVFDGGIAELLPAEVFSLLQSKRRLLASYCKLVFNNVMPVMRACIVLQYYDSFYPVFGDIMRSTLERCLSVNPTNFGMTLMHTCLLVYKRVRLAFPDPQLAASSSDFADLLKLANVLAEIFNTKQLEVRSGVLVLHRAGIRFAAEAVSADDTRPPKDLLFLTVIQQFVPQLLAQDMMDVLKSLELFDHGTLPQSQTNDWLPLLTYRNALELALMQSCRRDDLYNLPSNVVD</sequence>
<proteinExistence type="inferred from homology"/>
<dbReference type="InterPro" id="IPR056396">
    <property type="entry name" value="HEAT_SCC3-SA"/>
</dbReference>
<dbReference type="InterPro" id="IPR013721">
    <property type="entry name" value="STAG"/>
</dbReference>
<dbReference type="Pfam" id="PF24571">
    <property type="entry name" value="HEAT_SCC3-SA"/>
    <property type="match status" value="1"/>
</dbReference>
<dbReference type="Pfam" id="PF08514">
    <property type="entry name" value="STAG"/>
    <property type="match status" value="1"/>
</dbReference>
<dbReference type="InterPro" id="IPR016024">
    <property type="entry name" value="ARM-type_fold"/>
</dbReference>
<dbReference type="PANTHER" id="PTHR11199:SF0">
    <property type="entry name" value="LD34181P-RELATED"/>
    <property type="match status" value="1"/>
</dbReference>
<dbReference type="InterPro" id="IPR039662">
    <property type="entry name" value="Cohesin_Scc3/SA"/>
</dbReference>
<gene>
    <name evidence="4" type="primary">LOC108614770</name>
</gene>
<keyword evidence="3" id="KW-1185">Reference proteome</keyword>
<accession>A0ABM1PBC2</accession>
<feature type="domain" description="SCD" evidence="2">
    <location>
        <begin position="225"/>
        <end position="310"/>
    </location>
</feature>
<dbReference type="Pfam" id="PF21581">
    <property type="entry name" value="SCD"/>
    <property type="match status" value="1"/>
</dbReference>
<evidence type="ECO:0000259" key="2">
    <source>
        <dbReference type="PROSITE" id="PS51425"/>
    </source>
</evidence>